<protein>
    <submittedName>
        <fullName evidence="1">Uncharacterized protein</fullName>
    </submittedName>
</protein>
<dbReference type="OrthoDB" id="436078at2759"/>
<name>A0A813FLT2_POLGL</name>
<dbReference type="AlphaFoldDB" id="A0A813FLT2"/>
<organism evidence="1 2">
    <name type="scientific">Polarella glacialis</name>
    <name type="common">Dinoflagellate</name>
    <dbReference type="NCBI Taxonomy" id="89957"/>
    <lineage>
        <taxon>Eukaryota</taxon>
        <taxon>Sar</taxon>
        <taxon>Alveolata</taxon>
        <taxon>Dinophyceae</taxon>
        <taxon>Suessiales</taxon>
        <taxon>Suessiaceae</taxon>
        <taxon>Polarella</taxon>
    </lineage>
</organism>
<feature type="non-terminal residue" evidence="1">
    <location>
        <position position="269"/>
    </location>
</feature>
<sequence>MNEAGSVQDTGPPAGFVPYGEEGWWNNPQTGVYLEPIGKRQMWLDAEAKEFRDLFEGSLAEGLTVAGGAATSLRGAGGLAAPKHLFIPDLHKTALALKKDLSHLDGPAAMLAVFESGAGAVHERLIRSLAAFRSEWSEEALCVAAAEALTQPCEAAEVAAAAVVLVVGHRAVAATVAGARCWLVSSAAGEEATTATRGTARALCHHLPSSASSSADSLCLAVSVGELSLEDAEVAEIVRADRAQPAPRCCAPLEARPPQLLGRLALLAF</sequence>
<evidence type="ECO:0000313" key="2">
    <source>
        <dbReference type="Proteomes" id="UP000654075"/>
    </source>
</evidence>
<evidence type="ECO:0000313" key="1">
    <source>
        <dbReference type="EMBL" id="CAE8615338.1"/>
    </source>
</evidence>
<accession>A0A813FLT2</accession>
<comment type="caution">
    <text evidence="1">The sequence shown here is derived from an EMBL/GenBank/DDBJ whole genome shotgun (WGS) entry which is preliminary data.</text>
</comment>
<dbReference type="EMBL" id="CAJNNV010025608">
    <property type="protein sequence ID" value="CAE8615338.1"/>
    <property type="molecule type" value="Genomic_DNA"/>
</dbReference>
<reference evidence="1" key="1">
    <citation type="submission" date="2021-02" db="EMBL/GenBank/DDBJ databases">
        <authorList>
            <person name="Dougan E. K."/>
            <person name="Rhodes N."/>
            <person name="Thang M."/>
            <person name="Chan C."/>
        </authorList>
    </citation>
    <scope>NUCLEOTIDE SEQUENCE</scope>
</reference>
<gene>
    <name evidence="1" type="ORF">PGLA1383_LOCUS33056</name>
</gene>
<proteinExistence type="predicted"/>
<dbReference type="Proteomes" id="UP000654075">
    <property type="component" value="Unassembled WGS sequence"/>
</dbReference>
<keyword evidence="2" id="KW-1185">Reference proteome</keyword>